<feature type="transmembrane region" description="Helical" evidence="8">
    <location>
        <begin position="251"/>
        <end position="280"/>
    </location>
</feature>
<keyword evidence="10" id="KW-1185">Reference proteome</keyword>
<dbReference type="RefSeq" id="WP_279675417.1">
    <property type="nucleotide sequence ID" value="NZ_CP122566.1"/>
</dbReference>
<feature type="transmembrane region" description="Helical" evidence="8">
    <location>
        <begin position="181"/>
        <end position="207"/>
    </location>
</feature>
<accession>A0AAJ6AKI4</accession>
<comment type="subcellular location">
    <subcellularLocation>
        <location evidence="1">Cell membrane</location>
        <topology evidence="1">Multi-pass membrane protein</topology>
    </subcellularLocation>
</comment>
<feature type="transmembrane region" description="Helical" evidence="8">
    <location>
        <begin position="36"/>
        <end position="56"/>
    </location>
</feature>
<proteinExistence type="inferred from homology"/>
<reference evidence="9 10" key="1">
    <citation type="submission" date="2023-03" db="EMBL/GenBank/DDBJ databases">
        <title>Complete genome sequences of several Auritidibacter ignavus strains isolated from ear infections.</title>
        <authorList>
            <person name="Baehr T."/>
            <person name="Baumhoegger A.M."/>
        </authorList>
    </citation>
    <scope>NUCLEOTIDE SEQUENCE [LARGE SCALE GENOMIC DNA]</scope>
    <source>
        <strain evidence="9 10">BABAE-6</strain>
    </source>
</reference>
<evidence type="ECO:0000256" key="3">
    <source>
        <dbReference type="ARBA" id="ARBA00022448"/>
    </source>
</evidence>
<dbReference type="PANTHER" id="PTHR36838:SF3">
    <property type="entry name" value="TRANSPORTER AUXIN EFFLUX CARRIER EC FAMILY"/>
    <property type="match status" value="1"/>
</dbReference>
<dbReference type="InterPro" id="IPR038770">
    <property type="entry name" value="Na+/solute_symporter_sf"/>
</dbReference>
<evidence type="ECO:0000256" key="6">
    <source>
        <dbReference type="ARBA" id="ARBA00022989"/>
    </source>
</evidence>
<feature type="transmembrane region" description="Helical" evidence="8">
    <location>
        <begin position="94"/>
        <end position="117"/>
    </location>
</feature>
<name>A0AAJ6AKI4_9MICC</name>
<dbReference type="GO" id="GO:0005886">
    <property type="term" value="C:plasma membrane"/>
    <property type="evidence" value="ECO:0007669"/>
    <property type="project" value="UniProtKB-SubCell"/>
</dbReference>
<dbReference type="Pfam" id="PF03547">
    <property type="entry name" value="Mem_trans"/>
    <property type="match status" value="1"/>
</dbReference>
<dbReference type="EMBL" id="CP122566">
    <property type="protein sequence ID" value="WGH94432.1"/>
    <property type="molecule type" value="Genomic_DNA"/>
</dbReference>
<dbReference type="AlphaFoldDB" id="A0AAJ6AKI4"/>
<keyword evidence="4" id="KW-1003">Cell membrane</keyword>
<evidence type="ECO:0000256" key="2">
    <source>
        <dbReference type="ARBA" id="ARBA00010145"/>
    </source>
</evidence>
<keyword evidence="6 8" id="KW-1133">Transmembrane helix</keyword>
<evidence type="ECO:0000313" key="9">
    <source>
        <dbReference type="EMBL" id="WGH94432.1"/>
    </source>
</evidence>
<dbReference type="GO" id="GO:0055085">
    <property type="term" value="P:transmembrane transport"/>
    <property type="evidence" value="ECO:0007669"/>
    <property type="project" value="InterPro"/>
</dbReference>
<sequence length="338" mass="35704">MAEMLATMVPLFLILGLGFAIGFSDKILGWQPALNGFVFHISLPTFVFSSMVTAPIPDVVPWGTLAIAGLVPIVLAIVLYFGARWLLGSQETQASTLSVSAVFGNVGYLGIPLSIAFFGEESIIPAVVIGMVHNMVFLLGFPLVRTTVNMRQNYRTLAQAGGSADPVPAQQRKTHGSLTSVLIRVVVDGLFFNPLFIAAALGLIVMLTPFELPQVISESVALLGATAVPLSLCAVGLAIHPALQAFTSGSLNYVLVLIGVATKAFVVPAMTFLVAVVLSFWVPEDWLGVLVLMAATPSSTTVFILGTQYDRQGPLAASILSITTVASLFTVPVMLIMV</sequence>
<evidence type="ECO:0000256" key="5">
    <source>
        <dbReference type="ARBA" id="ARBA00022692"/>
    </source>
</evidence>
<evidence type="ECO:0000256" key="1">
    <source>
        <dbReference type="ARBA" id="ARBA00004651"/>
    </source>
</evidence>
<gene>
    <name evidence="9" type="ORF">QDX21_06550</name>
</gene>
<evidence type="ECO:0000313" key="10">
    <source>
        <dbReference type="Proteomes" id="UP001224674"/>
    </source>
</evidence>
<dbReference type="Proteomes" id="UP001224674">
    <property type="component" value="Chromosome"/>
</dbReference>
<organism evidence="9 10">
    <name type="scientific">Auritidibacter ignavus</name>
    <dbReference type="NCBI Taxonomy" id="678932"/>
    <lineage>
        <taxon>Bacteria</taxon>
        <taxon>Bacillati</taxon>
        <taxon>Actinomycetota</taxon>
        <taxon>Actinomycetes</taxon>
        <taxon>Micrococcales</taxon>
        <taxon>Micrococcaceae</taxon>
        <taxon>Auritidibacter</taxon>
    </lineage>
</organism>
<evidence type="ECO:0000256" key="8">
    <source>
        <dbReference type="SAM" id="Phobius"/>
    </source>
</evidence>
<feature type="transmembrane region" description="Helical" evidence="8">
    <location>
        <begin position="286"/>
        <end position="305"/>
    </location>
</feature>
<dbReference type="Gene3D" id="1.20.1530.20">
    <property type="match status" value="1"/>
</dbReference>
<dbReference type="InterPro" id="IPR004776">
    <property type="entry name" value="Mem_transp_PIN-like"/>
</dbReference>
<feature type="transmembrane region" description="Helical" evidence="8">
    <location>
        <begin position="6"/>
        <end position="24"/>
    </location>
</feature>
<feature type="transmembrane region" description="Helical" evidence="8">
    <location>
        <begin position="62"/>
        <end position="82"/>
    </location>
</feature>
<feature type="transmembrane region" description="Helical" evidence="8">
    <location>
        <begin position="219"/>
        <end position="239"/>
    </location>
</feature>
<comment type="similarity">
    <text evidence="2">Belongs to the auxin efflux carrier (TC 2.A.69) family.</text>
</comment>
<evidence type="ECO:0000256" key="4">
    <source>
        <dbReference type="ARBA" id="ARBA00022475"/>
    </source>
</evidence>
<keyword evidence="7 8" id="KW-0472">Membrane</keyword>
<evidence type="ECO:0000256" key="7">
    <source>
        <dbReference type="ARBA" id="ARBA00023136"/>
    </source>
</evidence>
<keyword evidence="5 8" id="KW-0812">Transmembrane</keyword>
<dbReference type="PANTHER" id="PTHR36838">
    <property type="entry name" value="AUXIN EFFLUX CARRIER FAMILY PROTEIN"/>
    <property type="match status" value="1"/>
</dbReference>
<feature type="transmembrane region" description="Helical" evidence="8">
    <location>
        <begin position="317"/>
        <end position="337"/>
    </location>
</feature>
<keyword evidence="3" id="KW-0813">Transport</keyword>
<protein>
    <submittedName>
        <fullName evidence="9">AEC family transporter</fullName>
    </submittedName>
</protein>
<feature type="transmembrane region" description="Helical" evidence="8">
    <location>
        <begin position="123"/>
        <end position="144"/>
    </location>
</feature>